<dbReference type="GO" id="GO:0005886">
    <property type="term" value="C:plasma membrane"/>
    <property type="evidence" value="ECO:0007669"/>
    <property type="project" value="UniProtKB-SubCell"/>
</dbReference>
<dbReference type="GO" id="GO:0006508">
    <property type="term" value="P:proteolysis"/>
    <property type="evidence" value="ECO:0007669"/>
    <property type="project" value="UniProtKB-KW"/>
</dbReference>
<evidence type="ECO:0000256" key="1">
    <source>
        <dbReference type="ARBA" id="ARBA00001947"/>
    </source>
</evidence>
<keyword evidence="8" id="KW-0378">Hydrolase</keyword>
<evidence type="ECO:0000256" key="3">
    <source>
        <dbReference type="ARBA" id="ARBA00007931"/>
    </source>
</evidence>
<protein>
    <submittedName>
        <fullName evidence="15">Membrane endopeptidase, M50 family</fullName>
    </submittedName>
</protein>
<keyword evidence="11" id="KW-0482">Metalloprotease</keyword>
<dbReference type="PANTHER" id="PTHR35864">
    <property type="entry name" value="ZINC METALLOPROTEASE MJ0611-RELATED"/>
    <property type="match status" value="1"/>
</dbReference>
<dbReference type="Proteomes" id="UP000182373">
    <property type="component" value="Chromosome"/>
</dbReference>
<keyword evidence="7" id="KW-0479">Metal-binding</keyword>
<dbReference type="RefSeq" id="WP_072572564.1">
    <property type="nucleotide sequence ID" value="NZ_CP018191.1"/>
</dbReference>
<comment type="cofactor">
    <cofactor evidence="1">
        <name>Zn(2+)</name>
        <dbReference type="ChEBI" id="CHEBI:29105"/>
    </cofactor>
</comment>
<name>A0AAC9KEC2_9PROT</name>
<evidence type="ECO:0000256" key="2">
    <source>
        <dbReference type="ARBA" id="ARBA00004651"/>
    </source>
</evidence>
<evidence type="ECO:0000256" key="4">
    <source>
        <dbReference type="ARBA" id="ARBA00022475"/>
    </source>
</evidence>
<evidence type="ECO:0000256" key="7">
    <source>
        <dbReference type="ARBA" id="ARBA00022723"/>
    </source>
</evidence>
<keyword evidence="5" id="KW-0645">Protease</keyword>
<dbReference type="GO" id="GO:0008237">
    <property type="term" value="F:metallopeptidase activity"/>
    <property type="evidence" value="ECO:0007669"/>
    <property type="project" value="UniProtKB-KW"/>
</dbReference>
<evidence type="ECO:0000313" key="16">
    <source>
        <dbReference type="Proteomes" id="UP000182373"/>
    </source>
</evidence>
<feature type="transmembrane region" description="Helical" evidence="13">
    <location>
        <begin position="178"/>
        <end position="197"/>
    </location>
</feature>
<comment type="similarity">
    <text evidence="3">Belongs to the peptidase M50B family.</text>
</comment>
<keyword evidence="9" id="KW-0862">Zinc</keyword>
<evidence type="ECO:0000256" key="5">
    <source>
        <dbReference type="ARBA" id="ARBA00022670"/>
    </source>
</evidence>
<keyword evidence="12 13" id="KW-0472">Membrane</keyword>
<evidence type="ECO:0000256" key="12">
    <source>
        <dbReference type="ARBA" id="ARBA00023136"/>
    </source>
</evidence>
<dbReference type="Pfam" id="PF02163">
    <property type="entry name" value="Peptidase_M50"/>
    <property type="match status" value="1"/>
</dbReference>
<dbReference type="InterPro" id="IPR044537">
    <property type="entry name" value="Rip2-like"/>
</dbReference>
<evidence type="ECO:0000256" key="13">
    <source>
        <dbReference type="SAM" id="Phobius"/>
    </source>
</evidence>
<comment type="subcellular location">
    <subcellularLocation>
        <location evidence="2">Cell membrane</location>
        <topology evidence="2">Multi-pass membrane protein</topology>
    </subcellularLocation>
</comment>
<sequence>MLSHLLLSLIPAVFAITLHEAAHGFAAFALGDPTAREQGRLSLNPLRHIDPMGSIIVPGLMVLGQLVATGHPGFIFGWAKPVPVNVMRFRHPLQGMGVVAAAGPAMNFLLAWLGALALHLLPFMPVQTSQWVMDGLFDFILFNLALGLFNLIPIPPLDGSRIIAAVLPARVAMHWVRLDRYGVLPVLMIVMLLPWLGHQMGMNLDPVRWLMDRMLRPAVGLVLRLAGHDGG</sequence>
<keyword evidence="10 13" id="KW-1133">Transmembrane helix</keyword>
<evidence type="ECO:0000256" key="6">
    <source>
        <dbReference type="ARBA" id="ARBA00022692"/>
    </source>
</evidence>
<feature type="transmembrane region" description="Helical" evidence="13">
    <location>
        <begin position="55"/>
        <end position="78"/>
    </location>
</feature>
<dbReference type="EMBL" id="CP018191">
    <property type="protein sequence ID" value="APH54555.1"/>
    <property type="molecule type" value="Genomic_DNA"/>
</dbReference>
<dbReference type="InterPro" id="IPR008915">
    <property type="entry name" value="Peptidase_M50"/>
</dbReference>
<evidence type="ECO:0000256" key="10">
    <source>
        <dbReference type="ARBA" id="ARBA00022989"/>
    </source>
</evidence>
<dbReference type="AlphaFoldDB" id="A0AAC9KEC2"/>
<feature type="domain" description="Peptidase M50" evidence="14">
    <location>
        <begin position="139"/>
        <end position="171"/>
    </location>
</feature>
<organism evidence="15 16">
    <name type="scientific">Granulibacter bethesdensis</name>
    <dbReference type="NCBI Taxonomy" id="364410"/>
    <lineage>
        <taxon>Bacteria</taxon>
        <taxon>Pseudomonadati</taxon>
        <taxon>Pseudomonadota</taxon>
        <taxon>Alphaproteobacteria</taxon>
        <taxon>Acetobacterales</taxon>
        <taxon>Acetobacteraceae</taxon>
        <taxon>Granulibacter</taxon>
    </lineage>
</organism>
<proteinExistence type="inferred from homology"/>
<evidence type="ECO:0000256" key="8">
    <source>
        <dbReference type="ARBA" id="ARBA00022801"/>
    </source>
</evidence>
<evidence type="ECO:0000256" key="9">
    <source>
        <dbReference type="ARBA" id="ARBA00022833"/>
    </source>
</evidence>
<feature type="transmembrane region" description="Helical" evidence="13">
    <location>
        <begin position="139"/>
        <end position="157"/>
    </location>
</feature>
<feature type="transmembrane region" description="Helical" evidence="13">
    <location>
        <begin position="98"/>
        <end position="119"/>
    </location>
</feature>
<keyword evidence="4" id="KW-1003">Cell membrane</keyword>
<dbReference type="PANTHER" id="PTHR35864:SF1">
    <property type="entry name" value="ZINC METALLOPROTEASE YWHC-RELATED"/>
    <property type="match status" value="1"/>
</dbReference>
<dbReference type="InterPro" id="IPR052348">
    <property type="entry name" value="Metallopeptidase_M50B"/>
</dbReference>
<accession>A0AAC9KEC2</accession>
<evidence type="ECO:0000259" key="14">
    <source>
        <dbReference type="Pfam" id="PF02163"/>
    </source>
</evidence>
<evidence type="ECO:0000256" key="11">
    <source>
        <dbReference type="ARBA" id="ARBA00023049"/>
    </source>
</evidence>
<keyword evidence="6 13" id="KW-0812">Transmembrane</keyword>
<gene>
    <name evidence="15" type="ORF">GbCGDNIH9_1257</name>
</gene>
<evidence type="ECO:0000313" key="15">
    <source>
        <dbReference type="EMBL" id="APH54555.1"/>
    </source>
</evidence>
<reference evidence="16" key="1">
    <citation type="submission" date="2016-11" db="EMBL/GenBank/DDBJ databases">
        <title>Comparative genomic and phenotypic analysis of Granulibacter bethesdensis clinical isolates from patients with chronic granulomatous disease.</title>
        <authorList>
            <person name="Zarember K.A."/>
            <person name="Porcella S.F."/>
            <person name="Chu J."/>
            <person name="Ding L."/>
            <person name="Dahlstrom E."/>
            <person name="Barbian K."/>
            <person name="Martens C."/>
            <person name="Sykora L."/>
            <person name="Kramer S."/>
            <person name="Pettinato A.M."/>
            <person name="Hong H."/>
            <person name="Wald G."/>
            <person name="Berg L.J."/>
            <person name="Rogge L.S."/>
            <person name="Greenberg D.E."/>
            <person name="Falcone E.L."/>
            <person name="Neves J.F."/>
            <person name="Simoes M.J."/>
            <person name="Casal M."/>
            <person name="Rodriguez-Lopez F.C."/>
            <person name="Zelazny A."/>
            <person name="Gallin J.I."/>
            <person name="Holland S.M."/>
        </authorList>
    </citation>
    <scope>NUCLEOTIDE SEQUENCE [LARGE SCALE GENOMIC DNA]</scope>
    <source>
        <strain evidence="16">NIH9.1</strain>
    </source>
</reference>
<dbReference type="CDD" id="cd06158">
    <property type="entry name" value="S2P-M50_like_1"/>
    <property type="match status" value="1"/>
</dbReference>
<dbReference type="GO" id="GO:0046872">
    <property type="term" value="F:metal ion binding"/>
    <property type="evidence" value="ECO:0007669"/>
    <property type="project" value="UniProtKB-KW"/>
</dbReference>